<dbReference type="OrthoDB" id="408177at2759"/>
<evidence type="ECO:0000259" key="3">
    <source>
        <dbReference type="PROSITE" id="PS50075"/>
    </source>
</evidence>
<dbReference type="GeneID" id="18920048"/>
<dbReference type="InParanoid" id="K5VHM6"/>
<accession>K5VHM6</accession>
<evidence type="ECO:0000313" key="4">
    <source>
        <dbReference type="EMBL" id="EKM50753.1"/>
    </source>
</evidence>
<evidence type="ECO:0000313" key="5">
    <source>
        <dbReference type="Proteomes" id="UP000008370"/>
    </source>
</evidence>
<keyword evidence="5" id="KW-1185">Reference proteome</keyword>
<evidence type="ECO:0000256" key="1">
    <source>
        <dbReference type="ARBA" id="ARBA00022598"/>
    </source>
</evidence>
<dbReference type="EMBL" id="JH930478">
    <property type="protein sequence ID" value="EKM50753.1"/>
    <property type="molecule type" value="Genomic_DNA"/>
</dbReference>
<sequence>GDAVRWCDGQLRFVGRMDTGQTKIRGQRLELGEVEATVLRTGLVADAGVSYHKPTDSGDPSLVAYVVLDHEQSPENGLLERLRALLPSYMVPDRIFSVNALPLQTSGKLDRRQLSAMAEKDARRCMRGITEDVQDILPTDDMKARLCGIFCDLLSIGAAPPLANFFSIWGHSLLATRLKAVLESEFRVAVPLKTIF</sequence>
<feature type="non-terminal residue" evidence="4">
    <location>
        <position position="1"/>
    </location>
</feature>
<dbReference type="RefSeq" id="XP_007401016.1">
    <property type="nucleotide sequence ID" value="XM_007400954.1"/>
</dbReference>
<dbReference type="Proteomes" id="UP000008370">
    <property type="component" value="Unassembled WGS sequence"/>
</dbReference>
<feature type="non-terminal residue" evidence="4">
    <location>
        <position position="196"/>
    </location>
</feature>
<dbReference type="Pfam" id="PF13193">
    <property type="entry name" value="AMP-binding_C"/>
    <property type="match status" value="1"/>
</dbReference>
<gene>
    <name evidence="4" type="ORF">PHACADRAFT_55862</name>
</gene>
<name>K5VHM6_PHACS</name>
<keyword evidence="2" id="KW-0511">Multifunctional enzyme</keyword>
<dbReference type="PANTHER" id="PTHR45527">
    <property type="entry name" value="NONRIBOSOMAL PEPTIDE SYNTHETASE"/>
    <property type="match status" value="1"/>
</dbReference>
<dbReference type="GO" id="GO:0044550">
    <property type="term" value="P:secondary metabolite biosynthetic process"/>
    <property type="evidence" value="ECO:0007669"/>
    <property type="project" value="TreeGrafter"/>
</dbReference>
<protein>
    <recommendedName>
        <fullName evidence="3">Carrier domain-containing protein</fullName>
    </recommendedName>
</protein>
<organism evidence="4 5">
    <name type="scientific">Phanerochaete carnosa (strain HHB-10118-sp)</name>
    <name type="common">White-rot fungus</name>
    <name type="synonym">Peniophora carnosa</name>
    <dbReference type="NCBI Taxonomy" id="650164"/>
    <lineage>
        <taxon>Eukaryota</taxon>
        <taxon>Fungi</taxon>
        <taxon>Dikarya</taxon>
        <taxon>Basidiomycota</taxon>
        <taxon>Agaricomycotina</taxon>
        <taxon>Agaricomycetes</taxon>
        <taxon>Polyporales</taxon>
        <taxon>Phanerochaetaceae</taxon>
        <taxon>Phanerochaete</taxon>
    </lineage>
</organism>
<dbReference type="Gene3D" id="3.30.300.30">
    <property type="match status" value="1"/>
</dbReference>
<dbReference type="GO" id="GO:0031177">
    <property type="term" value="F:phosphopantetheine binding"/>
    <property type="evidence" value="ECO:0007669"/>
    <property type="project" value="TreeGrafter"/>
</dbReference>
<dbReference type="InterPro" id="IPR025110">
    <property type="entry name" value="AMP-bd_C"/>
</dbReference>
<proteinExistence type="predicted"/>
<dbReference type="Gene3D" id="1.10.1200.10">
    <property type="entry name" value="ACP-like"/>
    <property type="match status" value="1"/>
</dbReference>
<dbReference type="HOGENOM" id="CLU_000022_2_14_1"/>
<keyword evidence="1" id="KW-0436">Ligase</keyword>
<dbReference type="SUPFAM" id="SSF56801">
    <property type="entry name" value="Acetyl-CoA synthetase-like"/>
    <property type="match status" value="1"/>
</dbReference>
<dbReference type="Pfam" id="PF00550">
    <property type="entry name" value="PP-binding"/>
    <property type="match status" value="1"/>
</dbReference>
<dbReference type="GO" id="GO:0005737">
    <property type="term" value="C:cytoplasm"/>
    <property type="evidence" value="ECO:0007669"/>
    <property type="project" value="TreeGrafter"/>
</dbReference>
<dbReference type="InterPro" id="IPR045851">
    <property type="entry name" value="AMP-bd_C_sf"/>
</dbReference>
<dbReference type="InterPro" id="IPR036736">
    <property type="entry name" value="ACP-like_sf"/>
</dbReference>
<dbReference type="PROSITE" id="PS50075">
    <property type="entry name" value="CARRIER"/>
    <property type="match status" value="1"/>
</dbReference>
<dbReference type="InterPro" id="IPR009081">
    <property type="entry name" value="PP-bd_ACP"/>
</dbReference>
<evidence type="ECO:0000256" key="2">
    <source>
        <dbReference type="ARBA" id="ARBA00023268"/>
    </source>
</evidence>
<feature type="domain" description="Carrier" evidence="3">
    <location>
        <begin position="137"/>
        <end position="196"/>
    </location>
</feature>
<dbReference type="STRING" id="650164.K5VHM6"/>
<dbReference type="SUPFAM" id="SSF47336">
    <property type="entry name" value="ACP-like"/>
    <property type="match status" value="1"/>
</dbReference>
<dbReference type="PANTHER" id="PTHR45527:SF1">
    <property type="entry name" value="FATTY ACID SYNTHASE"/>
    <property type="match status" value="1"/>
</dbReference>
<dbReference type="KEGG" id="pco:PHACADRAFT_55862"/>
<reference evidence="4 5" key="1">
    <citation type="journal article" date="2012" name="BMC Genomics">
        <title>Comparative genomics of the white-rot fungi, Phanerochaete carnosa and P. chrysosporium, to elucidate the genetic basis of the distinct wood types they colonize.</title>
        <authorList>
            <person name="Suzuki H."/>
            <person name="MacDonald J."/>
            <person name="Syed K."/>
            <person name="Salamov A."/>
            <person name="Hori C."/>
            <person name="Aerts A."/>
            <person name="Henrissat B."/>
            <person name="Wiebenga A."/>
            <person name="vanKuyk P.A."/>
            <person name="Barry K."/>
            <person name="Lindquist E."/>
            <person name="LaButti K."/>
            <person name="Lapidus A."/>
            <person name="Lucas S."/>
            <person name="Coutinho P."/>
            <person name="Gong Y."/>
            <person name="Samejima M."/>
            <person name="Mahadevan R."/>
            <person name="Abou-Zaid M."/>
            <person name="de Vries R.P."/>
            <person name="Igarashi K."/>
            <person name="Yadav J.S."/>
            <person name="Grigoriev I.V."/>
            <person name="Master E.R."/>
        </authorList>
    </citation>
    <scope>NUCLEOTIDE SEQUENCE [LARGE SCALE GENOMIC DNA]</scope>
    <source>
        <strain evidence="4 5">HHB-10118-sp</strain>
    </source>
</reference>
<dbReference type="GO" id="GO:0043041">
    <property type="term" value="P:amino acid activation for nonribosomal peptide biosynthetic process"/>
    <property type="evidence" value="ECO:0007669"/>
    <property type="project" value="TreeGrafter"/>
</dbReference>
<dbReference type="AlphaFoldDB" id="K5VHM6"/>
<dbReference type="GO" id="GO:0016874">
    <property type="term" value="F:ligase activity"/>
    <property type="evidence" value="ECO:0007669"/>
    <property type="project" value="UniProtKB-KW"/>
</dbReference>